<dbReference type="Pfam" id="PF00535">
    <property type="entry name" value="Glycos_transf_2"/>
    <property type="match status" value="1"/>
</dbReference>
<comment type="caution">
    <text evidence="2">The sequence shown here is derived from an EMBL/GenBank/DDBJ whole genome shotgun (WGS) entry which is preliminary data.</text>
</comment>
<protein>
    <submittedName>
        <fullName evidence="2">Glycosyltransferase</fullName>
    </submittedName>
</protein>
<proteinExistence type="predicted"/>
<feature type="domain" description="Glycosyltransferase 2-like" evidence="1">
    <location>
        <begin position="1"/>
        <end position="163"/>
    </location>
</feature>
<gene>
    <name evidence="2" type="ORF">H8695_10935</name>
</gene>
<dbReference type="EMBL" id="JACRSP010000005">
    <property type="protein sequence ID" value="MBC8537201.1"/>
    <property type="molecule type" value="Genomic_DNA"/>
</dbReference>
<dbReference type="Proteomes" id="UP000620366">
    <property type="component" value="Unassembled WGS sequence"/>
</dbReference>
<dbReference type="InterPro" id="IPR001173">
    <property type="entry name" value="Glyco_trans_2-like"/>
</dbReference>
<dbReference type="InterPro" id="IPR029044">
    <property type="entry name" value="Nucleotide-diphossugar_trans"/>
</dbReference>
<accession>A0A926HW08</accession>
<dbReference type="PANTHER" id="PTHR10859:SF91">
    <property type="entry name" value="DOLICHYL-PHOSPHATE BETA-GLUCOSYLTRANSFERASE"/>
    <property type="match status" value="1"/>
</dbReference>
<dbReference type="PANTHER" id="PTHR10859">
    <property type="entry name" value="GLYCOSYL TRANSFERASE"/>
    <property type="match status" value="1"/>
</dbReference>
<evidence type="ECO:0000313" key="3">
    <source>
        <dbReference type="Proteomes" id="UP000620366"/>
    </source>
</evidence>
<dbReference type="SUPFAM" id="SSF53448">
    <property type="entry name" value="Nucleotide-diphospho-sugar transferases"/>
    <property type="match status" value="1"/>
</dbReference>
<keyword evidence="3" id="KW-1185">Reference proteome</keyword>
<reference evidence="2" key="1">
    <citation type="submission" date="2020-08" db="EMBL/GenBank/DDBJ databases">
        <title>Genome public.</title>
        <authorList>
            <person name="Liu C."/>
            <person name="Sun Q."/>
        </authorList>
    </citation>
    <scope>NUCLEOTIDE SEQUENCE</scope>
    <source>
        <strain evidence="2">BX7</strain>
    </source>
</reference>
<sequence length="232" mass="25755">MYNEEKRAAQTVAQADGYLRGLGVDYELIVVNDGSTDGTLAALEAAKTARTRIVSYEKNAGKGCAVRRGVAATRGDVVIFTDADLSYGMELVGTALHIMRERGSRILIGSRKLDREAYRNYPPLRRLMSHTFSTVVNAVLPLHVSDSQCGFKCFRGDVARELFAACTVDNFAFDFEVLYLARRRGIPIDEMPARVLVHGESSVHILSDSLKMLRELARIRRSGGKDRKADRQ</sequence>
<dbReference type="AlphaFoldDB" id="A0A926HW08"/>
<evidence type="ECO:0000313" key="2">
    <source>
        <dbReference type="EMBL" id="MBC8537201.1"/>
    </source>
</evidence>
<dbReference type="Gene3D" id="3.90.550.10">
    <property type="entry name" value="Spore Coat Polysaccharide Biosynthesis Protein SpsA, Chain A"/>
    <property type="match status" value="1"/>
</dbReference>
<organism evidence="2 3">
    <name type="scientific">Feifania hominis</name>
    <dbReference type="NCBI Taxonomy" id="2763660"/>
    <lineage>
        <taxon>Bacteria</taxon>
        <taxon>Bacillati</taxon>
        <taxon>Bacillota</taxon>
        <taxon>Clostridia</taxon>
        <taxon>Eubacteriales</taxon>
        <taxon>Feifaniaceae</taxon>
        <taxon>Feifania</taxon>
    </lineage>
</organism>
<dbReference type="GO" id="GO:0006487">
    <property type="term" value="P:protein N-linked glycosylation"/>
    <property type="evidence" value="ECO:0007669"/>
    <property type="project" value="TreeGrafter"/>
</dbReference>
<evidence type="ECO:0000259" key="1">
    <source>
        <dbReference type="Pfam" id="PF00535"/>
    </source>
</evidence>
<name>A0A926HW08_9FIRM</name>